<keyword evidence="2" id="KW-0812">Transmembrane</keyword>
<feature type="compositionally biased region" description="Pro residues" evidence="1">
    <location>
        <begin position="118"/>
        <end position="128"/>
    </location>
</feature>
<feature type="compositionally biased region" description="Low complexity" evidence="1">
    <location>
        <begin position="108"/>
        <end position="117"/>
    </location>
</feature>
<keyword evidence="2" id="KW-0472">Membrane</keyword>
<dbReference type="EMBL" id="QPFP01000003">
    <property type="protein sequence ID" value="TEB38263.1"/>
    <property type="molecule type" value="Genomic_DNA"/>
</dbReference>
<comment type="caution">
    <text evidence="3">The sequence shown here is derived from an EMBL/GenBank/DDBJ whole genome shotgun (WGS) entry which is preliminary data.</text>
</comment>
<gene>
    <name evidence="3" type="ORF">FA13DRAFT_1725911</name>
</gene>
<dbReference type="AlphaFoldDB" id="A0A4Y7TVS8"/>
<name>A0A4Y7TVS8_COPMI</name>
<feature type="region of interest" description="Disordered" evidence="1">
    <location>
        <begin position="101"/>
        <end position="128"/>
    </location>
</feature>
<reference evidence="3 4" key="1">
    <citation type="journal article" date="2019" name="Nat. Ecol. Evol.">
        <title>Megaphylogeny resolves global patterns of mushroom evolution.</title>
        <authorList>
            <person name="Varga T."/>
            <person name="Krizsan K."/>
            <person name="Foldi C."/>
            <person name="Dima B."/>
            <person name="Sanchez-Garcia M."/>
            <person name="Sanchez-Ramirez S."/>
            <person name="Szollosi G.J."/>
            <person name="Szarkandi J.G."/>
            <person name="Papp V."/>
            <person name="Albert L."/>
            <person name="Andreopoulos W."/>
            <person name="Angelini C."/>
            <person name="Antonin V."/>
            <person name="Barry K.W."/>
            <person name="Bougher N.L."/>
            <person name="Buchanan P."/>
            <person name="Buyck B."/>
            <person name="Bense V."/>
            <person name="Catcheside P."/>
            <person name="Chovatia M."/>
            <person name="Cooper J."/>
            <person name="Damon W."/>
            <person name="Desjardin D."/>
            <person name="Finy P."/>
            <person name="Geml J."/>
            <person name="Haridas S."/>
            <person name="Hughes K."/>
            <person name="Justo A."/>
            <person name="Karasinski D."/>
            <person name="Kautmanova I."/>
            <person name="Kiss B."/>
            <person name="Kocsube S."/>
            <person name="Kotiranta H."/>
            <person name="LaButti K.M."/>
            <person name="Lechner B.E."/>
            <person name="Liimatainen K."/>
            <person name="Lipzen A."/>
            <person name="Lukacs Z."/>
            <person name="Mihaltcheva S."/>
            <person name="Morgado L.N."/>
            <person name="Niskanen T."/>
            <person name="Noordeloos M.E."/>
            <person name="Ohm R.A."/>
            <person name="Ortiz-Santana B."/>
            <person name="Ovrebo C."/>
            <person name="Racz N."/>
            <person name="Riley R."/>
            <person name="Savchenko A."/>
            <person name="Shiryaev A."/>
            <person name="Soop K."/>
            <person name="Spirin V."/>
            <person name="Szebenyi C."/>
            <person name="Tomsovsky M."/>
            <person name="Tulloss R.E."/>
            <person name="Uehling J."/>
            <person name="Grigoriev I.V."/>
            <person name="Vagvolgyi C."/>
            <person name="Papp T."/>
            <person name="Martin F.M."/>
            <person name="Miettinen O."/>
            <person name="Hibbett D.S."/>
            <person name="Nagy L.G."/>
        </authorList>
    </citation>
    <scope>NUCLEOTIDE SEQUENCE [LARGE SCALE GENOMIC DNA]</scope>
    <source>
        <strain evidence="3 4">FP101781</strain>
    </source>
</reference>
<sequence>MAPPPIVVSYPSTYWGTSSAPCRDLDECVSRRGGLWLSPTTLWILLALLIVFVLGAIAVYVIRRRRRKAAEKYGLSLKAKYMAMLDHKAPVNVEVAPCYEASNSDSSTTPLTTAVPAVPTPPPSYRPS</sequence>
<organism evidence="3 4">
    <name type="scientific">Coprinellus micaceus</name>
    <name type="common">Glistening ink-cap mushroom</name>
    <name type="synonym">Coprinus micaceus</name>
    <dbReference type="NCBI Taxonomy" id="71717"/>
    <lineage>
        <taxon>Eukaryota</taxon>
        <taxon>Fungi</taxon>
        <taxon>Dikarya</taxon>
        <taxon>Basidiomycota</taxon>
        <taxon>Agaricomycotina</taxon>
        <taxon>Agaricomycetes</taxon>
        <taxon>Agaricomycetidae</taxon>
        <taxon>Agaricales</taxon>
        <taxon>Agaricineae</taxon>
        <taxon>Psathyrellaceae</taxon>
        <taxon>Coprinellus</taxon>
    </lineage>
</organism>
<feature type="transmembrane region" description="Helical" evidence="2">
    <location>
        <begin position="42"/>
        <end position="62"/>
    </location>
</feature>
<evidence type="ECO:0000256" key="2">
    <source>
        <dbReference type="SAM" id="Phobius"/>
    </source>
</evidence>
<keyword evidence="2" id="KW-1133">Transmembrane helix</keyword>
<evidence type="ECO:0000313" key="4">
    <source>
        <dbReference type="Proteomes" id="UP000298030"/>
    </source>
</evidence>
<evidence type="ECO:0000313" key="3">
    <source>
        <dbReference type="EMBL" id="TEB38263.1"/>
    </source>
</evidence>
<keyword evidence="4" id="KW-1185">Reference proteome</keyword>
<proteinExistence type="predicted"/>
<accession>A0A4Y7TVS8</accession>
<evidence type="ECO:0000256" key="1">
    <source>
        <dbReference type="SAM" id="MobiDB-lite"/>
    </source>
</evidence>
<dbReference type="Proteomes" id="UP000298030">
    <property type="component" value="Unassembled WGS sequence"/>
</dbReference>
<protein>
    <submittedName>
        <fullName evidence="3">Uncharacterized protein</fullName>
    </submittedName>
</protein>